<gene>
    <name evidence="3" type="ORF">METZ01_LOCUS440516</name>
</gene>
<protein>
    <submittedName>
        <fullName evidence="3">Uncharacterized protein</fullName>
    </submittedName>
</protein>
<keyword evidence="1" id="KW-0479">Metal-binding</keyword>
<organism evidence="3">
    <name type="scientific">marine metagenome</name>
    <dbReference type="NCBI Taxonomy" id="408172"/>
    <lineage>
        <taxon>unclassified sequences</taxon>
        <taxon>metagenomes</taxon>
        <taxon>ecological metagenomes</taxon>
    </lineage>
</organism>
<dbReference type="PANTHER" id="PTHR10819:SF3">
    <property type="entry name" value="PHOSPHOTRIESTERASE-RELATED PROTEIN"/>
    <property type="match status" value="1"/>
</dbReference>
<dbReference type="InterPro" id="IPR017947">
    <property type="entry name" value="AryldialkylPase_Zn-BS"/>
</dbReference>
<dbReference type="InterPro" id="IPR001559">
    <property type="entry name" value="Phosphotriesterase"/>
</dbReference>
<reference evidence="3" key="1">
    <citation type="submission" date="2018-05" db="EMBL/GenBank/DDBJ databases">
        <authorList>
            <person name="Lanie J.A."/>
            <person name="Ng W.-L."/>
            <person name="Kazmierczak K.M."/>
            <person name="Andrzejewski T.M."/>
            <person name="Davidsen T.M."/>
            <person name="Wayne K.J."/>
            <person name="Tettelin H."/>
            <person name="Glass J.I."/>
            <person name="Rusch D."/>
            <person name="Podicherti R."/>
            <person name="Tsui H.-C.T."/>
            <person name="Winkler M.E."/>
        </authorList>
    </citation>
    <scope>NUCLEOTIDE SEQUENCE</scope>
</reference>
<accession>A0A382YWN1</accession>
<dbReference type="GO" id="GO:0016788">
    <property type="term" value="F:hydrolase activity, acting on ester bonds"/>
    <property type="evidence" value="ECO:0007669"/>
    <property type="project" value="InterPro"/>
</dbReference>
<dbReference type="PROSITE" id="PS51347">
    <property type="entry name" value="PHOSPHOTRIESTERASE_2"/>
    <property type="match status" value="1"/>
</dbReference>
<evidence type="ECO:0000256" key="1">
    <source>
        <dbReference type="ARBA" id="ARBA00022723"/>
    </source>
</evidence>
<dbReference type="Pfam" id="PF02126">
    <property type="entry name" value="PTE"/>
    <property type="match status" value="1"/>
</dbReference>
<dbReference type="AlphaFoldDB" id="A0A382YWN1"/>
<dbReference type="InterPro" id="IPR032466">
    <property type="entry name" value="Metal_Hydrolase"/>
</dbReference>
<dbReference type="EMBL" id="UINC01179136">
    <property type="protein sequence ID" value="SVD87662.1"/>
    <property type="molecule type" value="Genomic_DNA"/>
</dbReference>
<sequence>MYINRRQLLTLASLGTVAYGSVRAQTLSARDRLSFPPGSIIRTLREDLPPSNLLGGATLFHEHLSARFSPTSTRFRDDVDMMIEETRAAARSGIACIVDAGHPDIMRSLGALTRITKESGMPIVASGGFYVQRTYPPDIAARSVEEIANDLVHEALAQRLGAFGEIGQEAGHMTPDEQKVFKAIAQAHLRTGLPIYT</sequence>
<evidence type="ECO:0000313" key="3">
    <source>
        <dbReference type="EMBL" id="SVD87662.1"/>
    </source>
</evidence>
<dbReference type="SUPFAM" id="SSF51556">
    <property type="entry name" value="Metallo-dependent hydrolases"/>
    <property type="match status" value="1"/>
</dbReference>
<dbReference type="PANTHER" id="PTHR10819">
    <property type="entry name" value="PHOSPHOTRIESTERASE-RELATED"/>
    <property type="match status" value="1"/>
</dbReference>
<keyword evidence="2" id="KW-0378">Hydrolase</keyword>
<name>A0A382YWN1_9ZZZZ</name>
<dbReference type="PROSITE" id="PS01322">
    <property type="entry name" value="PHOSPHOTRIESTERASE_1"/>
    <property type="match status" value="1"/>
</dbReference>
<proteinExistence type="predicted"/>
<dbReference type="GO" id="GO:0008270">
    <property type="term" value="F:zinc ion binding"/>
    <property type="evidence" value="ECO:0007669"/>
    <property type="project" value="InterPro"/>
</dbReference>
<dbReference type="Gene3D" id="3.20.20.140">
    <property type="entry name" value="Metal-dependent hydrolases"/>
    <property type="match status" value="1"/>
</dbReference>
<evidence type="ECO:0000256" key="2">
    <source>
        <dbReference type="ARBA" id="ARBA00022801"/>
    </source>
</evidence>
<feature type="non-terminal residue" evidence="3">
    <location>
        <position position="197"/>
    </location>
</feature>